<dbReference type="AlphaFoldDB" id="A0A521EQ58"/>
<gene>
    <name evidence="1" type="ORF">GJU42_07745</name>
    <name evidence="2" type="ORF">SAMN06265349_105227</name>
</gene>
<dbReference type="EMBL" id="WKKG01000003">
    <property type="protein sequence ID" value="MRX67852.1"/>
    <property type="molecule type" value="Genomic_DNA"/>
</dbReference>
<name>A0A521EQ58_9FLAO</name>
<dbReference type="EMBL" id="FXTA01000005">
    <property type="protein sequence ID" value="SMO86056.1"/>
    <property type="molecule type" value="Genomic_DNA"/>
</dbReference>
<keyword evidence="4" id="KW-1185">Reference proteome</keyword>
<evidence type="ECO:0000313" key="3">
    <source>
        <dbReference type="Proteomes" id="UP000317289"/>
    </source>
</evidence>
<evidence type="ECO:0008006" key="5">
    <source>
        <dbReference type="Google" id="ProtNLM"/>
    </source>
</evidence>
<evidence type="ECO:0000313" key="4">
    <source>
        <dbReference type="Proteomes" id="UP000468990"/>
    </source>
</evidence>
<dbReference type="Proteomes" id="UP000468990">
    <property type="component" value="Unassembled WGS sequence"/>
</dbReference>
<dbReference type="OrthoDB" id="6249026at2"/>
<sequence>MKSINQIKIFISCPGDIKEEIESIELIINEINKTSGKRDDYALELLNWKYDTYTDIGSDGQEVINNQLEHQYDILIGILGSRAGTPTKRDKSGTIEEINRAILDDSKEKMIYFKTSAPENIYDIDPKQLEILKLFKKELTEKGVLYKEFNSLDSFESLFRINLSNLIIDKILNKNKAIKNPIINKNTNKYSDIVDLISKIETKDDSNIEIDLFNLLGETTSYLEIITKTLDSMTGSLNFLTEKLNLRTEELNKIHHVKDQKLKQSKAIKSINDLSMELTEFSTRIDNDLPIFSENFKLVGSSYSKILLTLTGNKSNEVINMKNQMESFRNNVEFALKNSAILLQIVSDFPLMNSKFNHSKRQTEISIKNITKELLEGLLLFDEAMGIN</sequence>
<reference evidence="1 4" key="2">
    <citation type="submission" date="2019-11" db="EMBL/GenBank/DDBJ databases">
        <title>Flavobacterium resistens genome.</title>
        <authorList>
            <person name="Wilson V.M."/>
            <person name="Newman J.D."/>
        </authorList>
    </citation>
    <scope>NUCLEOTIDE SEQUENCE [LARGE SCALE GENOMIC DNA]</scope>
    <source>
        <strain evidence="1 4">DSM 19382</strain>
    </source>
</reference>
<accession>A0A521EQ58</accession>
<dbReference type="Proteomes" id="UP000317289">
    <property type="component" value="Unassembled WGS sequence"/>
</dbReference>
<evidence type="ECO:0000313" key="2">
    <source>
        <dbReference type="EMBL" id="SMO86056.1"/>
    </source>
</evidence>
<evidence type="ECO:0000313" key="1">
    <source>
        <dbReference type="EMBL" id="MRX67852.1"/>
    </source>
</evidence>
<protein>
    <recommendedName>
        <fullName evidence="5">DUF4062 domain-containing protein</fullName>
    </recommendedName>
</protein>
<dbReference type="RefSeq" id="WP_142451910.1">
    <property type="nucleotide sequence ID" value="NZ_FXTA01000005.1"/>
</dbReference>
<reference evidence="2 3" key="1">
    <citation type="submission" date="2017-05" db="EMBL/GenBank/DDBJ databases">
        <authorList>
            <person name="Varghese N."/>
            <person name="Submissions S."/>
        </authorList>
    </citation>
    <scope>NUCLEOTIDE SEQUENCE [LARGE SCALE GENOMIC DNA]</scope>
    <source>
        <strain evidence="2 3">DSM 19382</strain>
    </source>
</reference>
<proteinExistence type="predicted"/>
<organism evidence="2 3">
    <name type="scientific">Flavobacterium resistens</name>
    <dbReference type="NCBI Taxonomy" id="443612"/>
    <lineage>
        <taxon>Bacteria</taxon>
        <taxon>Pseudomonadati</taxon>
        <taxon>Bacteroidota</taxon>
        <taxon>Flavobacteriia</taxon>
        <taxon>Flavobacteriales</taxon>
        <taxon>Flavobacteriaceae</taxon>
        <taxon>Flavobacterium</taxon>
    </lineage>
</organism>